<dbReference type="Proteomes" id="UP000295765">
    <property type="component" value="Unassembled WGS sequence"/>
</dbReference>
<dbReference type="Gene3D" id="3.10.450.50">
    <property type="match status" value="1"/>
</dbReference>
<organism evidence="3 4">
    <name type="scientific">Plasticicumulans lactativorans</name>
    <dbReference type="NCBI Taxonomy" id="1133106"/>
    <lineage>
        <taxon>Bacteria</taxon>
        <taxon>Pseudomonadati</taxon>
        <taxon>Pseudomonadota</taxon>
        <taxon>Gammaproteobacteria</taxon>
        <taxon>Candidatus Competibacteraceae</taxon>
        <taxon>Plasticicumulans</taxon>
    </lineage>
</organism>
<dbReference type="InterPro" id="IPR013543">
    <property type="entry name" value="Ca/CaM-dep_prot_kinase-assoc"/>
</dbReference>
<dbReference type="PROSITE" id="PS51257">
    <property type="entry name" value="PROKAR_LIPOPROTEIN"/>
    <property type="match status" value="1"/>
</dbReference>
<dbReference type="OrthoDB" id="953853at2"/>
<evidence type="ECO:0000313" key="3">
    <source>
        <dbReference type="EMBL" id="TCO79720.1"/>
    </source>
</evidence>
<evidence type="ECO:0000256" key="1">
    <source>
        <dbReference type="SAM" id="SignalP"/>
    </source>
</evidence>
<dbReference type="GO" id="GO:0004683">
    <property type="term" value="F:calcium/calmodulin-dependent protein kinase activity"/>
    <property type="evidence" value="ECO:0007669"/>
    <property type="project" value="InterPro"/>
</dbReference>
<dbReference type="AlphaFoldDB" id="A0A4V6NPI2"/>
<dbReference type="RefSeq" id="WP_132544350.1">
    <property type="nucleotide sequence ID" value="NZ_SLWY01000017.1"/>
</dbReference>
<comment type="caution">
    <text evidence="3">The sequence shown here is derived from an EMBL/GenBank/DDBJ whole genome shotgun (WGS) entry which is preliminary data.</text>
</comment>
<gene>
    <name evidence="3" type="ORF">EV699_11729</name>
</gene>
<feature type="chain" id="PRO_5020570468" evidence="1">
    <location>
        <begin position="32"/>
        <end position="171"/>
    </location>
</feature>
<reference evidence="3 4" key="1">
    <citation type="submission" date="2019-03" db="EMBL/GenBank/DDBJ databases">
        <title>Genomic Encyclopedia of Type Strains, Phase IV (KMG-IV): sequencing the most valuable type-strain genomes for metagenomic binning, comparative biology and taxonomic classification.</title>
        <authorList>
            <person name="Goeker M."/>
        </authorList>
    </citation>
    <scope>NUCLEOTIDE SEQUENCE [LARGE SCALE GENOMIC DNA]</scope>
    <source>
        <strain evidence="3 4">DSM 25287</strain>
    </source>
</reference>
<evidence type="ECO:0000259" key="2">
    <source>
        <dbReference type="Pfam" id="PF08332"/>
    </source>
</evidence>
<feature type="domain" description="Calcium/calmodulin-dependent protein kinase II association-domain" evidence="2">
    <location>
        <begin position="46"/>
        <end position="162"/>
    </location>
</feature>
<keyword evidence="4" id="KW-1185">Reference proteome</keyword>
<accession>A0A4V6NPI2</accession>
<keyword evidence="1" id="KW-0732">Signal</keyword>
<evidence type="ECO:0000313" key="4">
    <source>
        <dbReference type="Proteomes" id="UP000295765"/>
    </source>
</evidence>
<dbReference type="CDD" id="cd00531">
    <property type="entry name" value="NTF2_like"/>
    <property type="match status" value="1"/>
</dbReference>
<name>A0A4V6NPI2_9GAMM</name>
<feature type="signal peptide" evidence="1">
    <location>
        <begin position="1"/>
        <end position="31"/>
    </location>
</feature>
<dbReference type="GO" id="GO:0005516">
    <property type="term" value="F:calmodulin binding"/>
    <property type="evidence" value="ECO:0007669"/>
    <property type="project" value="InterPro"/>
</dbReference>
<dbReference type="Pfam" id="PF08332">
    <property type="entry name" value="CaMKII_AD"/>
    <property type="match status" value="1"/>
</dbReference>
<dbReference type="InterPro" id="IPR011944">
    <property type="entry name" value="Steroid_delta5-4_isomerase"/>
</dbReference>
<dbReference type="SUPFAM" id="SSF54427">
    <property type="entry name" value="NTF2-like"/>
    <property type="match status" value="1"/>
</dbReference>
<proteinExistence type="predicted"/>
<dbReference type="NCBIfam" id="TIGR02246">
    <property type="entry name" value="SgcJ/EcaC family oxidoreductase"/>
    <property type="match status" value="1"/>
</dbReference>
<dbReference type="InterPro" id="IPR016887">
    <property type="entry name" value="UCP028470_steroid_isom-rel"/>
</dbReference>
<dbReference type="EMBL" id="SLWY01000017">
    <property type="protein sequence ID" value="TCO79720.1"/>
    <property type="molecule type" value="Genomic_DNA"/>
</dbReference>
<dbReference type="InterPro" id="IPR032710">
    <property type="entry name" value="NTF2-like_dom_sf"/>
</dbReference>
<dbReference type="PIRSF" id="PIRSF028470">
    <property type="entry name" value="UCP028470"/>
    <property type="match status" value="1"/>
</dbReference>
<sequence>MNCRPHSAVAAVAAVLLPLVLATGCAGTAPASGTTPSVMVATPQAKAEIAALFERWNRSLATGDPEAVLANYAPDAILLPTLSDRVRHTPDELRDYFVHFLQAKPQGTITESNIRVFGDIAIDAGTYVFDTRKGKVPARYTFVYRKIGDQWLIVEHHSSMMPETTMAKAKH</sequence>
<protein>
    <submittedName>
        <fullName evidence="3">Uncharacterized protein (TIGR02246 family)</fullName>
    </submittedName>
</protein>